<evidence type="ECO:0000313" key="2">
    <source>
        <dbReference type="Proteomes" id="UP000012960"/>
    </source>
</evidence>
<organism evidence="1 2">
    <name type="scientific">Musa acuminata subsp. malaccensis</name>
    <name type="common">Wild banana</name>
    <name type="synonym">Musa malaccensis</name>
    <dbReference type="NCBI Taxonomy" id="214687"/>
    <lineage>
        <taxon>Eukaryota</taxon>
        <taxon>Viridiplantae</taxon>
        <taxon>Streptophyta</taxon>
        <taxon>Embryophyta</taxon>
        <taxon>Tracheophyta</taxon>
        <taxon>Spermatophyta</taxon>
        <taxon>Magnoliopsida</taxon>
        <taxon>Liliopsida</taxon>
        <taxon>Zingiberales</taxon>
        <taxon>Musaceae</taxon>
        <taxon>Musa</taxon>
    </lineage>
</organism>
<proteinExistence type="predicted"/>
<protein>
    <submittedName>
        <fullName evidence="1">Uncharacterized protein</fullName>
    </submittedName>
</protein>
<dbReference type="Proteomes" id="UP000012960">
    <property type="component" value="Unplaced"/>
</dbReference>
<dbReference type="EnsemblPlants" id="Ma06_t25540.1">
    <property type="protein sequence ID" value="Ma06_p25540.1"/>
    <property type="gene ID" value="Ma06_g25540"/>
</dbReference>
<evidence type="ECO:0000313" key="1">
    <source>
        <dbReference type="EnsemblPlants" id="Ma06_p25540.1"/>
    </source>
</evidence>
<keyword evidence="2" id="KW-1185">Reference proteome</keyword>
<sequence>MDLGARLVDEDATVCRDSFQDLFVYLQRPF</sequence>
<reference evidence="1" key="1">
    <citation type="submission" date="2021-05" db="UniProtKB">
        <authorList>
            <consortium name="EnsemblPlants"/>
        </authorList>
    </citation>
    <scope>IDENTIFICATION</scope>
    <source>
        <strain evidence="1">subsp. malaccensis</strain>
    </source>
</reference>
<name>A0A804JKB2_MUSAM</name>
<dbReference type="AlphaFoldDB" id="A0A804JKB2"/>
<dbReference type="Gramene" id="Ma06_t25540.1">
    <property type="protein sequence ID" value="Ma06_p25540.1"/>
    <property type="gene ID" value="Ma06_g25540"/>
</dbReference>
<dbReference type="InParanoid" id="A0A804JKB2"/>
<accession>A0A804JKB2</accession>